<evidence type="ECO:0000259" key="1">
    <source>
        <dbReference type="Pfam" id="PF01575"/>
    </source>
</evidence>
<organism evidence="2 3">
    <name type="scientific">Candidatus Marsarchaeota G2 archaeon OSP_D</name>
    <dbReference type="NCBI Taxonomy" id="1978157"/>
    <lineage>
        <taxon>Archaea</taxon>
        <taxon>Candidatus Marsarchaeota</taxon>
        <taxon>Candidatus Marsarchaeota group 2</taxon>
    </lineage>
</organism>
<dbReference type="InterPro" id="IPR052342">
    <property type="entry name" value="MCH/BMMD"/>
</dbReference>
<evidence type="ECO:0000313" key="2">
    <source>
        <dbReference type="EMBL" id="PSN91924.1"/>
    </source>
</evidence>
<comment type="caution">
    <text evidence="2">The sequence shown here is derived from an EMBL/GenBank/DDBJ whole genome shotgun (WGS) entry which is preliminary data.</text>
</comment>
<dbReference type="Proteomes" id="UP000240322">
    <property type="component" value="Unassembled WGS sequence"/>
</dbReference>
<protein>
    <submittedName>
        <fullName evidence="2">Dehydratase</fullName>
    </submittedName>
</protein>
<dbReference type="PANTHER" id="PTHR43664">
    <property type="entry name" value="MONOAMINE OXIDASE-RELATED"/>
    <property type="match status" value="1"/>
</dbReference>
<dbReference type="InterPro" id="IPR029069">
    <property type="entry name" value="HotDog_dom_sf"/>
</dbReference>
<name>A0A2R6AZX7_9ARCH</name>
<dbReference type="CDD" id="cd03451">
    <property type="entry name" value="FkbR2"/>
    <property type="match status" value="1"/>
</dbReference>
<evidence type="ECO:0000313" key="3">
    <source>
        <dbReference type="Proteomes" id="UP000240322"/>
    </source>
</evidence>
<dbReference type="EMBL" id="NEXE01000014">
    <property type="protein sequence ID" value="PSN91924.1"/>
    <property type="molecule type" value="Genomic_DNA"/>
</dbReference>
<dbReference type="Gene3D" id="3.10.129.10">
    <property type="entry name" value="Hotdog Thioesterase"/>
    <property type="match status" value="1"/>
</dbReference>
<sequence length="159" mass="17915">MIMQSAAEYYEDLRVGQTFKSGLGRTVLEEDNVWFSLLTLNTNQIHFNLEYAQKHYSDPPFEGRLIVNGVFTLGLVIGLSVSSMGVNGVMLGLEDVRFVRPVFAGDTIYAEVEVAEMRESTSRRGFGVVKLRTRGYNQRGETVVEFVRVVLVPMRSQGR</sequence>
<feature type="domain" description="MaoC-like" evidence="1">
    <location>
        <begin position="15"/>
        <end position="122"/>
    </location>
</feature>
<dbReference type="InterPro" id="IPR002539">
    <property type="entry name" value="MaoC-like_dom"/>
</dbReference>
<dbReference type="PANTHER" id="PTHR43664:SF1">
    <property type="entry name" value="BETA-METHYLMALYL-COA DEHYDRATASE"/>
    <property type="match status" value="1"/>
</dbReference>
<accession>A0A2R6AZX7</accession>
<dbReference type="Pfam" id="PF01575">
    <property type="entry name" value="MaoC_dehydratas"/>
    <property type="match status" value="1"/>
</dbReference>
<proteinExistence type="predicted"/>
<dbReference type="AlphaFoldDB" id="A0A2R6AZX7"/>
<dbReference type="SUPFAM" id="SSF54637">
    <property type="entry name" value="Thioesterase/thiol ester dehydrase-isomerase"/>
    <property type="match status" value="1"/>
</dbReference>
<reference evidence="2 3" key="1">
    <citation type="submission" date="2017-04" db="EMBL/GenBank/DDBJ databases">
        <title>Novel microbial lineages endemic to geothermal iron-oxide mats fill important gaps in the evolutionary history of Archaea.</title>
        <authorList>
            <person name="Jay Z.J."/>
            <person name="Beam J.P."/>
            <person name="Dlakic M."/>
            <person name="Rusch D.B."/>
            <person name="Kozubal M.A."/>
            <person name="Inskeep W.P."/>
        </authorList>
    </citation>
    <scope>NUCLEOTIDE SEQUENCE [LARGE SCALE GENOMIC DNA]</scope>
    <source>
        <strain evidence="2">OSP_D</strain>
    </source>
</reference>
<gene>
    <name evidence="2" type="ORF">B9Q03_02795</name>
</gene>